<dbReference type="GO" id="GO:0004571">
    <property type="term" value="F:mannosyl-oligosaccharide 1,2-alpha-mannosidase activity"/>
    <property type="evidence" value="ECO:0007669"/>
    <property type="project" value="InterPro"/>
</dbReference>
<keyword evidence="9" id="KW-0732">Signal</keyword>
<evidence type="ECO:0000256" key="7">
    <source>
        <dbReference type="RuleBase" id="RU361193"/>
    </source>
</evidence>
<comment type="caution">
    <text evidence="11">The sequence shown here is derived from an EMBL/GenBank/DDBJ whole genome shotgun (WGS) entry which is preliminary data.</text>
</comment>
<keyword evidence="12" id="KW-1185">Reference proteome</keyword>
<dbReference type="EC" id="3.2.1.-" evidence="7"/>
<comment type="similarity">
    <text evidence="2 7">Belongs to the glycosyl hydrolase 47 family.</text>
</comment>
<dbReference type="GO" id="GO:0005509">
    <property type="term" value="F:calcium ion binding"/>
    <property type="evidence" value="ECO:0007669"/>
    <property type="project" value="InterPro"/>
</dbReference>
<evidence type="ECO:0000259" key="10">
    <source>
        <dbReference type="Pfam" id="PF02225"/>
    </source>
</evidence>
<sequence length="1016" mass="114906">MLSVSEVVVRLLGVCVFIVFCTQCYSEESKAMTREERIRLREETRDMFYHAYRAYMENAYPADELMPLSCKGRYRGLTPNRGDIDDCLGNFSLTLIDTLDSLVVLGDLEEFEHAVKLVIKDVSFDNDVVVSVFETNIRVLGGLLSAHILADYLQQRDGIMTWYKGELLNMAKDVGYRLLPAFNTTTGIPHSRVNMKYGMKSDRLESARETCTACAGSMILEMAALSRLTGEPIFEEKAHKAMDELWKMRHRSSDLMGTVLNVHSGDWVRRDSGVGAGIDSYYEYCLKAYILLGDNKYLHRFNRHYNAVMKYISQGPMLLDVHMHRPHTNSRNYMDALLAFWPGLQVLKGDLKPAVETHEMLYQVMQRHTFIPEAFTTDFQVHWGNHPLRPEFLESTYFLYGATNDPYYLEVGRTVLNSLQRYARVPCGYAAVNDVRTRKQEDRMDSFVLSETLKYLYLLFADKEDLILNLDEFIFTTEGHLLPLSLAGYNGNKTVSDLDLEDGEFARTCPNTLQLFPETVRKPLQNMVDGMCPKRNTKRRLTAAEFSAANINHLKMIKDMGINIIALSDGRVQLLHTFSSARSSADAEEGLLFMQEMMELSKLQTQQLDASPQSVTFTIKDATDTDQVLTVQAGPSQFGKNLLGEQKVTARTMIIHPFRACGDLVQHDAIKGKIAIMERGDCMFVEKARKVQRYGAVGAIIIDNTPGSSASTSPMFSMSGDGTDDVDVPTVFLFAQDASKLLFALSRDPSIEVTIGEYKNDGDNWGQSEEESMFHKLKVSVQEFLNKHTGIAFSKSVQVGNFKASIGSDKIRITYEEGQEDKSERVAADTVTTPQWVQVRKDLLKSIVTSENKELYVPLNILRIYYQTLSDDPMEDKRVQDTAKQAEWLLNQLSIEHHNKQDSLIKVEDNVKVLSILADINQLTGKEGIHLDNDDLTDLEDKETLKALSSILESVVKDVKFKKEHMDAVGKKLHESTDDLVISDVKPKDAERDSSEINNSDSEHIKTKINHAVDEL</sequence>
<feature type="region of interest" description="Disordered" evidence="8">
    <location>
        <begin position="983"/>
        <end position="1016"/>
    </location>
</feature>
<feature type="active site" description="Proton donor" evidence="5">
    <location>
        <position position="134"/>
    </location>
</feature>
<dbReference type="EMBL" id="JABDTM020026841">
    <property type="protein sequence ID" value="KAH0811385.1"/>
    <property type="molecule type" value="Genomic_DNA"/>
</dbReference>
<dbReference type="Proteomes" id="UP000719412">
    <property type="component" value="Unassembled WGS sequence"/>
</dbReference>
<feature type="active site" description="Proton donor" evidence="5">
    <location>
        <position position="373"/>
    </location>
</feature>
<comment type="subcellular location">
    <subcellularLocation>
        <location evidence="1">Endoplasmic reticulum</location>
    </subcellularLocation>
</comment>
<feature type="compositionally biased region" description="Basic and acidic residues" evidence="8">
    <location>
        <begin position="985"/>
        <end position="1016"/>
    </location>
</feature>
<feature type="active site" evidence="5">
    <location>
        <position position="279"/>
    </location>
</feature>
<evidence type="ECO:0000256" key="4">
    <source>
        <dbReference type="ARBA" id="ARBA00023180"/>
    </source>
</evidence>
<feature type="signal peptide" evidence="9">
    <location>
        <begin position="1"/>
        <end position="26"/>
    </location>
</feature>
<dbReference type="CDD" id="cd02126">
    <property type="entry name" value="PA_EDEM3_like"/>
    <property type="match status" value="1"/>
</dbReference>
<dbReference type="PRINTS" id="PR00747">
    <property type="entry name" value="GLYHDRLASE47"/>
</dbReference>
<keyword evidence="7" id="KW-0378">Hydrolase</keyword>
<keyword evidence="3" id="KW-0256">Endoplasmic reticulum</keyword>
<evidence type="ECO:0000256" key="6">
    <source>
        <dbReference type="PIRSR" id="PIRSR601382-2"/>
    </source>
</evidence>
<keyword evidence="7" id="KW-0326">Glycosidase</keyword>
<comment type="cofactor">
    <cofactor evidence="6">
        <name>Ca(2+)</name>
        <dbReference type="ChEBI" id="CHEBI:29108"/>
    </cofactor>
</comment>
<dbReference type="PANTHER" id="PTHR45679:SF2">
    <property type="entry name" value="ER DEGRADATION-ENHANCING ALPHA-MANNOSIDASE-LIKE PROTEIN 3"/>
    <property type="match status" value="1"/>
</dbReference>
<evidence type="ECO:0000313" key="11">
    <source>
        <dbReference type="EMBL" id="KAH0811385.1"/>
    </source>
</evidence>
<dbReference type="InterPro" id="IPR001382">
    <property type="entry name" value="Glyco_hydro_47"/>
</dbReference>
<dbReference type="GO" id="GO:0016020">
    <property type="term" value="C:membrane"/>
    <property type="evidence" value="ECO:0007669"/>
    <property type="project" value="InterPro"/>
</dbReference>
<feature type="chain" id="PRO_5035228031" description="alpha-1,2-Mannosidase" evidence="9">
    <location>
        <begin position="27"/>
        <end position="1016"/>
    </location>
</feature>
<dbReference type="GO" id="GO:1904380">
    <property type="term" value="P:endoplasmic reticulum mannose trimming"/>
    <property type="evidence" value="ECO:0007669"/>
    <property type="project" value="InterPro"/>
</dbReference>
<dbReference type="Gene3D" id="3.50.30.30">
    <property type="match status" value="1"/>
</dbReference>
<dbReference type="SUPFAM" id="SSF48225">
    <property type="entry name" value="Seven-hairpin glycosidases"/>
    <property type="match status" value="1"/>
</dbReference>
<accession>A0A8J6L852</accession>
<reference evidence="11" key="2">
    <citation type="submission" date="2021-08" db="EMBL/GenBank/DDBJ databases">
        <authorList>
            <person name="Eriksson T."/>
        </authorList>
    </citation>
    <scope>NUCLEOTIDE SEQUENCE</scope>
    <source>
        <strain evidence="11">Stoneville</strain>
        <tissue evidence="11">Whole head</tissue>
    </source>
</reference>
<dbReference type="InterPro" id="IPR036026">
    <property type="entry name" value="Seven-hairpin_glycosidases"/>
</dbReference>
<evidence type="ECO:0000256" key="8">
    <source>
        <dbReference type="SAM" id="MobiDB-lite"/>
    </source>
</evidence>
<dbReference type="GO" id="GO:0005975">
    <property type="term" value="P:carbohydrate metabolic process"/>
    <property type="evidence" value="ECO:0007669"/>
    <property type="project" value="InterPro"/>
</dbReference>
<dbReference type="InterPro" id="IPR046450">
    <property type="entry name" value="PA_dom_sf"/>
</dbReference>
<feature type="domain" description="PA" evidence="10">
    <location>
        <begin position="667"/>
        <end position="741"/>
    </location>
</feature>
<dbReference type="GO" id="GO:0044322">
    <property type="term" value="C:endoplasmic reticulum quality control compartment"/>
    <property type="evidence" value="ECO:0007669"/>
    <property type="project" value="GOC"/>
</dbReference>
<keyword evidence="6" id="KW-0479">Metal-binding</keyword>
<organism evidence="11 12">
    <name type="scientific">Tenebrio molitor</name>
    <name type="common">Yellow mealworm beetle</name>
    <dbReference type="NCBI Taxonomy" id="7067"/>
    <lineage>
        <taxon>Eukaryota</taxon>
        <taxon>Metazoa</taxon>
        <taxon>Ecdysozoa</taxon>
        <taxon>Arthropoda</taxon>
        <taxon>Hexapoda</taxon>
        <taxon>Insecta</taxon>
        <taxon>Pterygota</taxon>
        <taxon>Neoptera</taxon>
        <taxon>Endopterygota</taxon>
        <taxon>Coleoptera</taxon>
        <taxon>Polyphaga</taxon>
        <taxon>Cucujiformia</taxon>
        <taxon>Tenebrionidae</taxon>
        <taxon>Tenebrio</taxon>
    </lineage>
</organism>
<dbReference type="InterPro" id="IPR003137">
    <property type="entry name" value="PA_domain"/>
</dbReference>
<protein>
    <recommendedName>
        <fullName evidence="7">alpha-1,2-Mannosidase</fullName>
        <ecNumber evidence="7">3.2.1.-</ecNumber>
    </recommendedName>
</protein>
<evidence type="ECO:0000256" key="5">
    <source>
        <dbReference type="PIRSR" id="PIRSR601382-1"/>
    </source>
</evidence>
<dbReference type="PANTHER" id="PTHR45679">
    <property type="entry name" value="ER DEGRADATION-ENHANCING ALPHA-MANNOSIDASE-LIKE PROTEIN 2"/>
    <property type="match status" value="1"/>
</dbReference>
<dbReference type="InterPro" id="IPR012341">
    <property type="entry name" value="6hp_glycosidase-like_sf"/>
</dbReference>
<name>A0A8J6L852_TENMO</name>
<evidence type="ECO:0000256" key="9">
    <source>
        <dbReference type="SAM" id="SignalP"/>
    </source>
</evidence>
<reference evidence="11" key="1">
    <citation type="journal article" date="2020" name="J Insects Food Feed">
        <title>The yellow mealworm (Tenebrio molitor) genome: a resource for the emerging insects as food and feed industry.</title>
        <authorList>
            <person name="Eriksson T."/>
            <person name="Andere A."/>
            <person name="Kelstrup H."/>
            <person name="Emery V."/>
            <person name="Picard C."/>
        </authorList>
    </citation>
    <scope>NUCLEOTIDE SEQUENCE</scope>
    <source>
        <strain evidence="11">Stoneville</strain>
        <tissue evidence="11">Whole head</tissue>
    </source>
</reference>
<dbReference type="Pfam" id="PF02225">
    <property type="entry name" value="PA"/>
    <property type="match status" value="1"/>
</dbReference>
<evidence type="ECO:0000256" key="2">
    <source>
        <dbReference type="ARBA" id="ARBA00007658"/>
    </source>
</evidence>
<dbReference type="SUPFAM" id="SSF52025">
    <property type="entry name" value="PA domain"/>
    <property type="match status" value="1"/>
</dbReference>
<dbReference type="Pfam" id="PF01532">
    <property type="entry name" value="Glyco_hydro_47"/>
    <property type="match status" value="1"/>
</dbReference>
<proteinExistence type="inferred from homology"/>
<feature type="active site" evidence="5">
    <location>
        <position position="391"/>
    </location>
</feature>
<evidence type="ECO:0000256" key="1">
    <source>
        <dbReference type="ARBA" id="ARBA00004240"/>
    </source>
</evidence>
<evidence type="ECO:0000313" key="12">
    <source>
        <dbReference type="Proteomes" id="UP000719412"/>
    </source>
</evidence>
<keyword evidence="4" id="KW-0325">Glycoprotein</keyword>
<dbReference type="InterPro" id="IPR044674">
    <property type="entry name" value="EDEM1/2/3"/>
</dbReference>
<dbReference type="Gene3D" id="1.50.10.10">
    <property type="match status" value="1"/>
</dbReference>
<evidence type="ECO:0000256" key="3">
    <source>
        <dbReference type="ARBA" id="ARBA00022824"/>
    </source>
</evidence>
<dbReference type="InterPro" id="IPR037322">
    <property type="entry name" value="EDEM3_PA"/>
</dbReference>
<feature type="binding site" evidence="6">
    <location>
        <position position="477"/>
    </location>
    <ligand>
        <name>Ca(2+)</name>
        <dbReference type="ChEBI" id="CHEBI:29108"/>
    </ligand>
</feature>
<keyword evidence="6" id="KW-0106">Calcium</keyword>
<gene>
    <name evidence="11" type="ORF">GEV33_011407</name>
</gene>
<dbReference type="AlphaFoldDB" id="A0A8J6L852"/>